<dbReference type="GO" id="GO:0003677">
    <property type="term" value="F:DNA binding"/>
    <property type="evidence" value="ECO:0007669"/>
    <property type="project" value="UniProtKB-KW"/>
</dbReference>
<accession>A0A4Y3RHB3</accession>
<evidence type="ECO:0000256" key="1">
    <source>
        <dbReference type="ARBA" id="ARBA00023125"/>
    </source>
</evidence>
<organism evidence="3 4">
    <name type="scientific">Streptomyces gardneri</name>
    <dbReference type="NCBI Taxonomy" id="66892"/>
    <lineage>
        <taxon>Bacteria</taxon>
        <taxon>Bacillati</taxon>
        <taxon>Actinomycetota</taxon>
        <taxon>Actinomycetes</taxon>
        <taxon>Kitasatosporales</taxon>
        <taxon>Streptomycetaceae</taxon>
        <taxon>Streptomyces</taxon>
    </lineage>
</organism>
<dbReference type="EMBL" id="BJMN01000015">
    <property type="protein sequence ID" value="GEB57186.1"/>
    <property type="molecule type" value="Genomic_DNA"/>
</dbReference>
<keyword evidence="4" id="KW-1185">Reference proteome</keyword>
<dbReference type="AlphaFoldDB" id="A0A4Y3RHB3"/>
<dbReference type="RefSeq" id="WP_141296794.1">
    <property type="nucleotide sequence ID" value="NZ_BJMN01000015.1"/>
</dbReference>
<evidence type="ECO:0000259" key="2">
    <source>
        <dbReference type="SMART" id="SM00860"/>
    </source>
</evidence>
<dbReference type="Pfam" id="PF14568">
    <property type="entry name" value="SUKH_6"/>
    <property type="match status" value="1"/>
</dbReference>
<protein>
    <recommendedName>
        <fullName evidence="2">Knr4/Smi1-like domain-containing protein</fullName>
    </recommendedName>
</protein>
<comment type="caution">
    <text evidence="3">The sequence shown here is derived from an EMBL/GenBank/DDBJ whole genome shotgun (WGS) entry which is preliminary data.</text>
</comment>
<evidence type="ECO:0000313" key="3">
    <source>
        <dbReference type="EMBL" id="GEB57186.1"/>
    </source>
</evidence>
<dbReference type="Gene3D" id="3.40.1580.10">
    <property type="entry name" value="SMI1/KNR4-like"/>
    <property type="match status" value="1"/>
</dbReference>
<reference evidence="3 4" key="1">
    <citation type="submission" date="2019-06" db="EMBL/GenBank/DDBJ databases">
        <title>Whole genome shotgun sequence of Streptomyces gardneri NBRC 12865.</title>
        <authorList>
            <person name="Hosoyama A."/>
            <person name="Uohara A."/>
            <person name="Ohji S."/>
            <person name="Ichikawa N."/>
        </authorList>
    </citation>
    <scope>NUCLEOTIDE SEQUENCE [LARGE SCALE GENOMIC DNA]</scope>
    <source>
        <strain evidence="3 4">NBRC 12865</strain>
    </source>
</reference>
<dbReference type="Pfam" id="PF23359">
    <property type="entry name" value="Lsr2_DNA-bd"/>
    <property type="match status" value="1"/>
</dbReference>
<evidence type="ECO:0000313" key="4">
    <source>
        <dbReference type="Proteomes" id="UP000315226"/>
    </source>
</evidence>
<dbReference type="Gene3D" id="4.10.320.10">
    <property type="entry name" value="E3-binding domain"/>
    <property type="match status" value="1"/>
</dbReference>
<dbReference type="OrthoDB" id="5572373at2"/>
<name>A0A4Y3RHB3_9ACTN</name>
<sequence>MTALTALTALCPPPAVVPSAPDWLQVEETLGTGLPQDYKELITTYGPGQFCGFITLYQPHAPSEWADLTGPMPARLRGQIEEVRQAARHPWPLPYSPENLFAMGVTGNGDYLFWVTQPASAPDEWTVAVNEALRAPWFTYNGSLTEFLVSVLRGTTSVPFFPKDLLEHAPAFTPSTLQSSTPATAAQTSVSTRTIRDWATANGYDLPERGRIPIDIIEAWKQDNPS</sequence>
<dbReference type="InterPro" id="IPR036625">
    <property type="entry name" value="E3-bd_dom_sf"/>
</dbReference>
<gene>
    <name evidence="3" type="ORF">SGA01_27910</name>
</gene>
<dbReference type="Proteomes" id="UP000315226">
    <property type="component" value="Unassembled WGS sequence"/>
</dbReference>
<dbReference type="SMART" id="SM00860">
    <property type="entry name" value="SMI1_KNR4"/>
    <property type="match status" value="1"/>
</dbReference>
<dbReference type="InterPro" id="IPR018958">
    <property type="entry name" value="Knr4/Smi1-like_dom"/>
</dbReference>
<dbReference type="InterPro" id="IPR055370">
    <property type="entry name" value="Lsr2_DNA-bd"/>
</dbReference>
<proteinExistence type="predicted"/>
<dbReference type="GO" id="GO:0016746">
    <property type="term" value="F:acyltransferase activity"/>
    <property type="evidence" value="ECO:0007669"/>
    <property type="project" value="InterPro"/>
</dbReference>
<dbReference type="InterPro" id="IPR037883">
    <property type="entry name" value="Knr4/Smi1-like_sf"/>
</dbReference>
<feature type="domain" description="Knr4/Smi1-like" evidence="2">
    <location>
        <begin position="17"/>
        <end position="150"/>
    </location>
</feature>
<keyword evidence="1" id="KW-0238">DNA-binding</keyword>
<dbReference type="SUPFAM" id="SSF160631">
    <property type="entry name" value="SMI1/KNR4-like"/>
    <property type="match status" value="1"/>
</dbReference>